<name>A0A0A8YA57_ARUDO</name>
<reference evidence="1" key="1">
    <citation type="submission" date="2014-09" db="EMBL/GenBank/DDBJ databases">
        <authorList>
            <person name="Magalhaes I.L.F."/>
            <person name="Oliveira U."/>
            <person name="Santos F.R."/>
            <person name="Vidigal T.H.D.A."/>
            <person name="Brescovit A.D."/>
            <person name="Santos A.J."/>
        </authorList>
    </citation>
    <scope>NUCLEOTIDE SEQUENCE</scope>
    <source>
        <tissue evidence="1">Shoot tissue taken approximately 20 cm above the soil surface</tissue>
    </source>
</reference>
<accession>A0A0A8YA57</accession>
<proteinExistence type="predicted"/>
<dbReference type="EMBL" id="GBRH01277638">
    <property type="protein sequence ID" value="JAD20257.1"/>
    <property type="molecule type" value="Transcribed_RNA"/>
</dbReference>
<sequence>MGRRQCASATAKGATIGVGSL</sequence>
<protein>
    <submittedName>
        <fullName evidence="1">Uncharacterized protein</fullName>
    </submittedName>
</protein>
<reference evidence="1" key="2">
    <citation type="journal article" date="2015" name="Data Brief">
        <title>Shoot transcriptome of the giant reed, Arundo donax.</title>
        <authorList>
            <person name="Barrero R.A."/>
            <person name="Guerrero F.D."/>
            <person name="Moolhuijzen P."/>
            <person name="Goolsby J.A."/>
            <person name="Tidwell J."/>
            <person name="Bellgard S.E."/>
            <person name="Bellgard M.I."/>
        </authorList>
    </citation>
    <scope>NUCLEOTIDE SEQUENCE</scope>
    <source>
        <tissue evidence="1">Shoot tissue taken approximately 20 cm above the soil surface</tissue>
    </source>
</reference>
<evidence type="ECO:0000313" key="1">
    <source>
        <dbReference type="EMBL" id="JAD20257.1"/>
    </source>
</evidence>
<dbReference type="AlphaFoldDB" id="A0A0A8YA57"/>
<organism evidence="1">
    <name type="scientific">Arundo donax</name>
    <name type="common">Giant reed</name>
    <name type="synonym">Donax arundinaceus</name>
    <dbReference type="NCBI Taxonomy" id="35708"/>
    <lineage>
        <taxon>Eukaryota</taxon>
        <taxon>Viridiplantae</taxon>
        <taxon>Streptophyta</taxon>
        <taxon>Embryophyta</taxon>
        <taxon>Tracheophyta</taxon>
        <taxon>Spermatophyta</taxon>
        <taxon>Magnoliopsida</taxon>
        <taxon>Liliopsida</taxon>
        <taxon>Poales</taxon>
        <taxon>Poaceae</taxon>
        <taxon>PACMAD clade</taxon>
        <taxon>Arundinoideae</taxon>
        <taxon>Arundineae</taxon>
        <taxon>Arundo</taxon>
    </lineage>
</organism>